<dbReference type="Proteomes" id="UP001139031">
    <property type="component" value="Unassembled WGS sequence"/>
</dbReference>
<sequence length="123" mass="12790">MKHALLAGVLATTPAPGTGAPADEHTLETDGEVNGHRVRVHLAVSANPAVAEIEMRIDDLVVLASSDGTEAGSRSVIPDEVLESSELIATMFAALADESLVQALEEEQRGACGFTKWGLSAKV</sequence>
<accession>A0ABS7TK77</accession>
<protein>
    <submittedName>
        <fullName evidence="1">Uncharacterized protein</fullName>
    </submittedName>
</protein>
<dbReference type="RefSeq" id="WP_224190372.1">
    <property type="nucleotide sequence ID" value="NZ_JAIRAU010000001.1"/>
</dbReference>
<reference evidence="1" key="1">
    <citation type="submission" date="2021-08" db="EMBL/GenBank/DDBJ databases">
        <authorList>
            <person name="Stevens D.C."/>
        </authorList>
    </citation>
    <scope>NUCLEOTIDE SEQUENCE</scope>
    <source>
        <strain evidence="1">DSM 53165</strain>
    </source>
</reference>
<keyword evidence="2" id="KW-1185">Reference proteome</keyword>
<dbReference type="EMBL" id="JAIRAU010000001">
    <property type="protein sequence ID" value="MBZ5708622.1"/>
    <property type="molecule type" value="Genomic_DNA"/>
</dbReference>
<gene>
    <name evidence="1" type="ORF">K7C98_05080</name>
</gene>
<proteinExistence type="predicted"/>
<evidence type="ECO:0000313" key="2">
    <source>
        <dbReference type="Proteomes" id="UP001139031"/>
    </source>
</evidence>
<comment type="caution">
    <text evidence="1">The sequence shown here is derived from an EMBL/GenBank/DDBJ whole genome shotgun (WGS) entry which is preliminary data.</text>
</comment>
<organism evidence="1 2">
    <name type="scientific">Nannocystis pusilla</name>
    <dbReference type="NCBI Taxonomy" id="889268"/>
    <lineage>
        <taxon>Bacteria</taxon>
        <taxon>Pseudomonadati</taxon>
        <taxon>Myxococcota</taxon>
        <taxon>Polyangia</taxon>
        <taxon>Nannocystales</taxon>
        <taxon>Nannocystaceae</taxon>
        <taxon>Nannocystis</taxon>
    </lineage>
</organism>
<name>A0ABS7TK77_9BACT</name>
<evidence type="ECO:0000313" key="1">
    <source>
        <dbReference type="EMBL" id="MBZ5708622.1"/>
    </source>
</evidence>